<dbReference type="InterPro" id="IPR029082">
    <property type="entry name" value="Imm35"/>
</dbReference>
<evidence type="ECO:0000259" key="1">
    <source>
        <dbReference type="Pfam" id="PF15567"/>
    </source>
</evidence>
<evidence type="ECO:0000313" key="3">
    <source>
        <dbReference type="Proteomes" id="UP001242480"/>
    </source>
</evidence>
<proteinExistence type="predicted"/>
<gene>
    <name evidence="2" type="ORF">QO011_001249</name>
</gene>
<sequence length="111" mass="12670">MVNNYLSLTEALEMANEVLQRPPQDPEFSYVIFDDAIIEKPTCFVFNYQSSKYLRSGRFEDQLVGNSPILVDRRTGEVHFLGTALTIEHYIRDFEAGRLPSQVHKKSGDGT</sequence>
<keyword evidence="3" id="KW-1185">Reference proteome</keyword>
<feature type="domain" description="Immunity protein 35" evidence="1">
    <location>
        <begin position="10"/>
        <end position="83"/>
    </location>
</feature>
<comment type="caution">
    <text evidence="2">The sequence shown here is derived from an EMBL/GenBank/DDBJ whole genome shotgun (WGS) entry which is preliminary data.</text>
</comment>
<dbReference type="Pfam" id="PF15567">
    <property type="entry name" value="Imm35"/>
    <property type="match status" value="1"/>
</dbReference>
<accession>A0ABU0J4Q2</accession>
<dbReference type="Proteomes" id="UP001242480">
    <property type="component" value="Unassembled WGS sequence"/>
</dbReference>
<dbReference type="EMBL" id="JAUSVX010000001">
    <property type="protein sequence ID" value="MDQ0468254.1"/>
    <property type="molecule type" value="Genomic_DNA"/>
</dbReference>
<evidence type="ECO:0000313" key="2">
    <source>
        <dbReference type="EMBL" id="MDQ0468254.1"/>
    </source>
</evidence>
<reference evidence="2 3" key="1">
    <citation type="submission" date="2023-07" db="EMBL/GenBank/DDBJ databases">
        <title>Genomic Encyclopedia of Type Strains, Phase IV (KMG-IV): sequencing the most valuable type-strain genomes for metagenomic binning, comparative biology and taxonomic classification.</title>
        <authorList>
            <person name="Goeker M."/>
        </authorList>
    </citation>
    <scope>NUCLEOTIDE SEQUENCE [LARGE SCALE GENOMIC DNA]</scope>
    <source>
        <strain evidence="2 3">DSM 19619</strain>
    </source>
</reference>
<name>A0ABU0J4Q2_9HYPH</name>
<dbReference type="RefSeq" id="WP_307269089.1">
    <property type="nucleotide sequence ID" value="NZ_JAUSVX010000001.1"/>
</dbReference>
<organism evidence="2 3">
    <name type="scientific">Labrys wisconsinensis</name>
    <dbReference type="NCBI Taxonomy" id="425677"/>
    <lineage>
        <taxon>Bacteria</taxon>
        <taxon>Pseudomonadati</taxon>
        <taxon>Pseudomonadota</taxon>
        <taxon>Alphaproteobacteria</taxon>
        <taxon>Hyphomicrobiales</taxon>
        <taxon>Xanthobacteraceae</taxon>
        <taxon>Labrys</taxon>
    </lineage>
</organism>
<protein>
    <recommendedName>
        <fullName evidence="1">Immunity protein 35 domain-containing protein</fullName>
    </recommendedName>
</protein>